<comment type="caution">
    <text evidence="1">The sequence shown here is derived from an EMBL/GenBank/DDBJ whole genome shotgun (WGS) entry which is preliminary data.</text>
</comment>
<keyword evidence="2" id="KW-1185">Reference proteome</keyword>
<accession>A0ABS8LG55</accession>
<reference evidence="1" key="1">
    <citation type="submission" date="2021-11" db="EMBL/GenBank/DDBJ databases">
        <title>Genome resources and taxonomic validation of 89 Xanthomonas strains.</title>
        <authorList>
            <person name="Tambong J.T."/>
        </authorList>
    </citation>
    <scope>NUCLEOTIDE SEQUENCE</scope>
    <source>
        <strain evidence="1">Bv 5-4A</strain>
    </source>
</reference>
<dbReference type="Proteomes" id="UP001430544">
    <property type="component" value="Unassembled WGS sequence"/>
</dbReference>
<dbReference type="RefSeq" id="WP_126936932.1">
    <property type="nucleotide sequence ID" value="NZ_CP018470.1"/>
</dbReference>
<organism evidence="1 2">
    <name type="scientific">Xanthomonas vesicatoria</name>
    <dbReference type="NCBI Taxonomy" id="56460"/>
    <lineage>
        <taxon>Bacteria</taxon>
        <taxon>Pseudomonadati</taxon>
        <taxon>Pseudomonadota</taxon>
        <taxon>Gammaproteobacteria</taxon>
        <taxon>Lysobacterales</taxon>
        <taxon>Lysobacteraceae</taxon>
        <taxon>Xanthomonas</taxon>
    </lineage>
</organism>
<proteinExistence type="predicted"/>
<evidence type="ECO:0000313" key="2">
    <source>
        <dbReference type="Proteomes" id="UP001430544"/>
    </source>
</evidence>
<evidence type="ECO:0000313" key="1">
    <source>
        <dbReference type="EMBL" id="MCC8624125.1"/>
    </source>
</evidence>
<protein>
    <submittedName>
        <fullName evidence="1">Uncharacterized protein</fullName>
    </submittedName>
</protein>
<gene>
    <name evidence="1" type="ORF">LN473_19505</name>
</gene>
<name>A0ABS8LG55_9XANT</name>
<sequence length="62" mass="6270">MLRKAGPAGAPLDPAVALGGQESCADVENDSKKTGQVPGFFGCAAQVALSKRGIPLAITRMT</sequence>
<dbReference type="EMBL" id="JAJIUN010000087">
    <property type="protein sequence ID" value="MCC8624125.1"/>
    <property type="molecule type" value="Genomic_DNA"/>
</dbReference>